<dbReference type="Pfam" id="PF04672">
    <property type="entry name" value="Methyltransf_19"/>
    <property type="match status" value="1"/>
</dbReference>
<comment type="caution">
    <text evidence="1">The sequence shown here is derived from an EMBL/GenBank/DDBJ whole genome shotgun (WGS) entry which is preliminary data.</text>
</comment>
<proteinExistence type="predicted"/>
<dbReference type="GO" id="GO:0032259">
    <property type="term" value="P:methylation"/>
    <property type="evidence" value="ECO:0007669"/>
    <property type="project" value="UniProtKB-KW"/>
</dbReference>
<reference evidence="1 2" key="1">
    <citation type="submission" date="2019-03" db="EMBL/GenBank/DDBJ databases">
        <title>Genomic Encyclopedia of Type Strains, Phase IV (KMG-IV): sequencing the most valuable type-strain genomes for metagenomic binning, comparative biology and taxonomic classification.</title>
        <authorList>
            <person name="Goeker M."/>
        </authorList>
    </citation>
    <scope>NUCLEOTIDE SEQUENCE [LARGE SCALE GENOMIC DNA]</scope>
    <source>
        <strain evidence="1 2">DSM 44496</strain>
    </source>
</reference>
<dbReference type="SUPFAM" id="SSF53335">
    <property type="entry name" value="S-adenosyl-L-methionine-dependent methyltransferases"/>
    <property type="match status" value="1"/>
</dbReference>
<dbReference type="AlphaFoldDB" id="A0A4R6NY52"/>
<evidence type="ECO:0000313" key="1">
    <source>
        <dbReference type="EMBL" id="TDP28230.1"/>
    </source>
</evidence>
<keyword evidence="1" id="KW-0489">Methyltransferase</keyword>
<name>A0A4R6NY52_NOCIG</name>
<protein>
    <submittedName>
        <fullName evidence="1">S-adenosyl methyltransferase</fullName>
    </submittedName>
</protein>
<accession>A0A4R6NY52</accession>
<dbReference type="EMBL" id="SNXK01000018">
    <property type="protein sequence ID" value="TDP28230.1"/>
    <property type="molecule type" value="Genomic_DNA"/>
</dbReference>
<keyword evidence="1" id="KW-0808">Transferase</keyword>
<dbReference type="GO" id="GO:0008168">
    <property type="term" value="F:methyltransferase activity"/>
    <property type="evidence" value="ECO:0007669"/>
    <property type="project" value="UniProtKB-KW"/>
</dbReference>
<gene>
    <name evidence="1" type="ORF">DFR75_11816</name>
</gene>
<keyword evidence="2" id="KW-1185">Reference proteome</keyword>
<dbReference type="Gene3D" id="3.40.50.150">
    <property type="entry name" value="Vaccinia Virus protein VP39"/>
    <property type="match status" value="1"/>
</dbReference>
<organism evidence="1 2">
    <name type="scientific">Nocardia ignorata</name>
    <dbReference type="NCBI Taxonomy" id="145285"/>
    <lineage>
        <taxon>Bacteria</taxon>
        <taxon>Bacillati</taxon>
        <taxon>Actinomycetota</taxon>
        <taxon>Actinomycetes</taxon>
        <taxon>Mycobacteriales</taxon>
        <taxon>Nocardiaceae</taxon>
        <taxon>Nocardia</taxon>
    </lineage>
</organism>
<dbReference type="RefSeq" id="WP_067498916.1">
    <property type="nucleotide sequence ID" value="NZ_SNXK01000018.1"/>
</dbReference>
<evidence type="ECO:0000313" key="2">
    <source>
        <dbReference type="Proteomes" id="UP000295087"/>
    </source>
</evidence>
<dbReference type="PIRSF" id="PIRSF017393">
    <property type="entry name" value="MTase_SAV2177"/>
    <property type="match status" value="1"/>
</dbReference>
<dbReference type="InterPro" id="IPR029063">
    <property type="entry name" value="SAM-dependent_MTases_sf"/>
</dbReference>
<sequence>MTNQTRLDTSRANAARVGNVLLGGKDAYDLDLRVAEPLLDSQFAVALVESRRFARRAVEHLSNEHQVRQVVELGCGFPLPPDIGAIAARANRAARTLYIDNDLLAVTHAHALLREPQTFVAKADLTDTAAVLTQITTVMDTTAPLAVCLSGTAELLADAPVVLESLTRELPPDSWIILSHITNEPFWHDVGRAVEVLGSAGIAYHPRDRDTITAMLAPYRLIDPELIEPHRWRPADTIHDALRSLRPEPWGLSAYAAVGQLRA</sequence>
<dbReference type="InterPro" id="IPR006764">
    <property type="entry name" value="SAM_dep_MeTrfase_SAV2177_type"/>
</dbReference>
<dbReference type="Proteomes" id="UP000295087">
    <property type="component" value="Unassembled WGS sequence"/>
</dbReference>